<dbReference type="Gene3D" id="3.40.1610.10">
    <property type="entry name" value="CV3147-like domain"/>
    <property type="match status" value="1"/>
</dbReference>
<organism evidence="3 4">
    <name type="scientific">Sphingosinicella soli</name>
    <dbReference type="NCBI Taxonomy" id="333708"/>
    <lineage>
        <taxon>Bacteria</taxon>
        <taxon>Pseudomonadati</taxon>
        <taxon>Pseudomonadota</taxon>
        <taxon>Alphaproteobacteria</taxon>
        <taxon>Sphingomonadales</taxon>
        <taxon>Sphingosinicellaceae</taxon>
        <taxon>Sphingosinicella</taxon>
    </lineage>
</organism>
<evidence type="ECO:0000313" key="3">
    <source>
        <dbReference type="EMBL" id="MBB4633157.1"/>
    </source>
</evidence>
<accession>A0A7W7F7Z9</accession>
<dbReference type="AlphaFoldDB" id="A0A7W7F7Z9"/>
<evidence type="ECO:0000259" key="1">
    <source>
        <dbReference type="Pfam" id="PF06032"/>
    </source>
</evidence>
<feature type="domain" description="S-Me-THD N-terminal" evidence="1">
    <location>
        <begin position="9"/>
        <end position="165"/>
    </location>
</feature>
<keyword evidence="4" id="KW-1185">Reference proteome</keyword>
<dbReference type="InterPro" id="IPR024071">
    <property type="entry name" value="S-Me-THD_C_sf"/>
</dbReference>
<protein>
    <recommendedName>
        <fullName evidence="5">DUF917 domain-containing protein</fullName>
    </recommendedName>
</protein>
<evidence type="ECO:0000313" key="4">
    <source>
        <dbReference type="Proteomes" id="UP000566324"/>
    </source>
</evidence>
<reference evidence="3 4" key="1">
    <citation type="submission" date="2020-08" db="EMBL/GenBank/DDBJ databases">
        <title>Genomic Encyclopedia of Type Strains, Phase IV (KMG-IV): sequencing the most valuable type-strain genomes for metagenomic binning, comparative biology and taxonomic classification.</title>
        <authorList>
            <person name="Goeker M."/>
        </authorList>
    </citation>
    <scope>NUCLEOTIDE SEQUENCE [LARGE SCALE GENOMIC DNA]</scope>
    <source>
        <strain evidence="3 4">DSM 17328</strain>
    </source>
</reference>
<dbReference type="InterPro" id="IPR027479">
    <property type="entry name" value="S-Me-THD_N_sf"/>
</dbReference>
<dbReference type="Pfam" id="PF20906">
    <property type="entry name" value="S-Me-THD_C"/>
    <property type="match status" value="1"/>
</dbReference>
<comment type="caution">
    <text evidence="3">The sequence shown here is derived from an EMBL/GenBank/DDBJ whole genome shotgun (WGS) entry which is preliminary data.</text>
</comment>
<dbReference type="Pfam" id="PF06032">
    <property type="entry name" value="S-Me-THD_N"/>
    <property type="match status" value="1"/>
</dbReference>
<gene>
    <name evidence="3" type="ORF">GGQ98_002787</name>
</gene>
<dbReference type="RefSeq" id="WP_184070508.1">
    <property type="nucleotide sequence ID" value="NZ_JACHNZ010000035.1"/>
</dbReference>
<name>A0A7W7F7Z9_9SPHN</name>
<dbReference type="InterPro" id="IPR010318">
    <property type="entry name" value="S-Me-THD_N"/>
</dbReference>
<dbReference type="Gene3D" id="2.40.390.10">
    <property type="entry name" value="CV3147-like"/>
    <property type="match status" value="1"/>
</dbReference>
<dbReference type="EMBL" id="JACHNZ010000035">
    <property type="protein sequence ID" value="MBB4633157.1"/>
    <property type="molecule type" value="Genomic_DNA"/>
</dbReference>
<dbReference type="SUPFAM" id="SSF160991">
    <property type="entry name" value="CV3147-like"/>
    <property type="match status" value="1"/>
</dbReference>
<dbReference type="Proteomes" id="UP000566324">
    <property type="component" value="Unassembled WGS sequence"/>
</dbReference>
<dbReference type="InterPro" id="IPR048350">
    <property type="entry name" value="S-Me-THD-like_C"/>
</dbReference>
<feature type="domain" description="S-Me-THD-like C-terminal" evidence="2">
    <location>
        <begin position="170"/>
        <end position="361"/>
    </location>
</feature>
<proteinExistence type="predicted"/>
<evidence type="ECO:0000259" key="2">
    <source>
        <dbReference type="Pfam" id="PF20906"/>
    </source>
</evidence>
<sequence length="368" mass="38258">MADWYLASEDLDDLALGCAMLGSGGGGDPHYAVTLLRAMLARGATIRIIDPGALSDDDIAVNVGYVGAPFTLIEKLIADREIVAGIEAMQTRLPAPLRALIASEIGGFNGLVPLIAGGLTGLPVIDADGMGRAFPRSDQVAFAIYGHSATPTVVSGERGEAIVIESGSCDRVEMLVRALSVAMGSKCFAVDYPLSGRDIRAHAVPRTVSLARGIGADIRAAAGDAHDPFAALSESLRVRRGIDCLLLIDGIVMGREHGTDGGFDVGSAIVKEPGSGGRAVTLDFQNEFLVAWQDGAPLVSTPDIISVVDSDTLTPITSDAIRYGQRVKVIALSAPLLMRSARALASVGPRAFGYAFDYRPISGGGGDR</sequence>
<evidence type="ECO:0008006" key="5">
    <source>
        <dbReference type="Google" id="ProtNLM"/>
    </source>
</evidence>